<dbReference type="InterPro" id="IPR010287">
    <property type="entry name" value="DUF892_YciF-like"/>
</dbReference>
<reference evidence="1 2" key="1">
    <citation type="submission" date="2018-03" db="EMBL/GenBank/DDBJ databases">
        <title>Genomic Encyclopedia of Archaeal and Bacterial Type Strains, Phase II (KMG-II): from individual species to whole genera.</title>
        <authorList>
            <person name="Goeker M."/>
        </authorList>
    </citation>
    <scope>NUCLEOTIDE SEQUENCE [LARGE SCALE GENOMIC DNA]</scope>
    <source>
        <strain evidence="1 2">DSM 29328</strain>
    </source>
</reference>
<name>A0A2T0RLZ4_9RHOB</name>
<keyword evidence="2" id="KW-1185">Reference proteome</keyword>
<dbReference type="InterPro" id="IPR009078">
    <property type="entry name" value="Ferritin-like_SF"/>
</dbReference>
<evidence type="ECO:0000313" key="2">
    <source>
        <dbReference type="Proteomes" id="UP000239480"/>
    </source>
</evidence>
<dbReference type="Pfam" id="PF05974">
    <property type="entry name" value="DUF892"/>
    <property type="match status" value="1"/>
</dbReference>
<dbReference type="SUPFAM" id="SSF47240">
    <property type="entry name" value="Ferritin-like"/>
    <property type="match status" value="1"/>
</dbReference>
<dbReference type="PANTHER" id="PTHR30565:SF9">
    <property type="entry name" value="PROTEIN YCIF"/>
    <property type="match status" value="1"/>
</dbReference>
<dbReference type="EMBL" id="PVTD01000007">
    <property type="protein sequence ID" value="PRY22142.1"/>
    <property type="molecule type" value="Genomic_DNA"/>
</dbReference>
<sequence length="175" mass="18504">MTQQYEEEVTMSDKTLHDVYHEGLQDAYSACKQALDVTVEMGRAAGDTALSEALVDASNGISSGMDALTSLCASHDIDPDAHHCKGMEGLVAEARAHAVDAEMTSGDVRDAVIISQYQRLAHYAIAAYGTLRAFANQLDLDGDAATLSEMLDAGYDGDRRMTAIATGGGVNQSAE</sequence>
<dbReference type="Proteomes" id="UP000239480">
    <property type="component" value="Unassembled WGS sequence"/>
</dbReference>
<dbReference type="Gene3D" id="1.20.1260.10">
    <property type="match status" value="1"/>
</dbReference>
<dbReference type="PANTHER" id="PTHR30565">
    <property type="entry name" value="PROTEIN YCIF"/>
    <property type="match status" value="1"/>
</dbReference>
<dbReference type="InterPro" id="IPR012347">
    <property type="entry name" value="Ferritin-like"/>
</dbReference>
<organism evidence="1 2">
    <name type="scientific">Aliiruegeria haliotis</name>
    <dbReference type="NCBI Taxonomy" id="1280846"/>
    <lineage>
        <taxon>Bacteria</taxon>
        <taxon>Pseudomonadati</taxon>
        <taxon>Pseudomonadota</taxon>
        <taxon>Alphaproteobacteria</taxon>
        <taxon>Rhodobacterales</taxon>
        <taxon>Roseobacteraceae</taxon>
        <taxon>Aliiruegeria</taxon>
    </lineage>
</organism>
<gene>
    <name evidence="1" type="ORF">CLV78_10766</name>
</gene>
<comment type="caution">
    <text evidence="1">The sequence shown here is derived from an EMBL/GenBank/DDBJ whole genome shotgun (WGS) entry which is preliminary data.</text>
</comment>
<proteinExistence type="predicted"/>
<evidence type="ECO:0000313" key="1">
    <source>
        <dbReference type="EMBL" id="PRY22142.1"/>
    </source>
</evidence>
<dbReference type="InterPro" id="IPR047114">
    <property type="entry name" value="YciF"/>
</dbReference>
<dbReference type="RefSeq" id="WP_245925119.1">
    <property type="nucleotide sequence ID" value="NZ_PVTD01000007.1"/>
</dbReference>
<dbReference type="AlphaFoldDB" id="A0A2T0RLZ4"/>
<protein>
    <submittedName>
        <fullName evidence="1">Ferritin-like metal-binding protein YciE</fullName>
    </submittedName>
</protein>
<accession>A0A2T0RLZ4</accession>